<name>A0ABS3JLA7_9BACT</name>
<gene>
    <name evidence="3" type="ORF">J2I46_19565</name>
</gene>
<evidence type="ECO:0000256" key="1">
    <source>
        <dbReference type="SAM" id="Coils"/>
    </source>
</evidence>
<feature type="coiled-coil region" evidence="1">
    <location>
        <begin position="122"/>
        <end position="149"/>
    </location>
</feature>
<dbReference type="PROSITE" id="PS50817">
    <property type="entry name" value="INTEIN_N_TER"/>
    <property type="match status" value="1"/>
</dbReference>
<dbReference type="SMART" id="SM00306">
    <property type="entry name" value="HintN"/>
    <property type="match status" value="1"/>
</dbReference>
<keyword evidence="4" id="KW-1185">Reference proteome</keyword>
<proteinExistence type="predicted"/>
<comment type="caution">
    <text evidence="3">The sequence shown here is derived from an EMBL/GenBank/DDBJ whole genome shotgun (WGS) entry which is preliminary data.</text>
</comment>
<dbReference type="Proteomes" id="UP000664628">
    <property type="component" value="Unassembled WGS sequence"/>
</dbReference>
<dbReference type="Pfam" id="PF07591">
    <property type="entry name" value="PT-HINT"/>
    <property type="match status" value="1"/>
</dbReference>
<dbReference type="RefSeq" id="WP_207330746.1">
    <property type="nucleotide sequence ID" value="NZ_JAFMYW010000006.1"/>
</dbReference>
<evidence type="ECO:0000313" key="3">
    <source>
        <dbReference type="EMBL" id="MBO0950799.1"/>
    </source>
</evidence>
<dbReference type="InterPro" id="IPR025460">
    <property type="entry name" value="DUF4280"/>
</dbReference>
<dbReference type="InterPro" id="IPR003587">
    <property type="entry name" value="Hint_dom_N"/>
</dbReference>
<dbReference type="Pfam" id="PF14107">
    <property type="entry name" value="DUF4280"/>
    <property type="match status" value="1"/>
</dbReference>
<protein>
    <submittedName>
        <fullName evidence="3">DUF4280 domain-containing protein</fullName>
    </submittedName>
</protein>
<dbReference type="SUPFAM" id="SSF51294">
    <property type="entry name" value="Hedgehog/intein (Hint) domain"/>
    <property type="match status" value="1"/>
</dbReference>
<organism evidence="3 4">
    <name type="scientific">Fibrella forsythiae</name>
    <dbReference type="NCBI Taxonomy" id="2817061"/>
    <lineage>
        <taxon>Bacteria</taxon>
        <taxon>Pseudomonadati</taxon>
        <taxon>Bacteroidota</taxon>
        <taxon>Cytophagia</taxon>
        <taxon>Cytophagales</taxon>
        <taxon>Spirosomataceae</taxon>
        <taxon>Fibrella</taxon>
    </lineage>
</organism>
<dbReference type="Gene3D" id="2.170.16.10">
    <property type="entry name" value="Hedgehog/Intein (Hint) domain"/>
    <property type="match status" value="1"/>
</dbReference>
<dbReference type="InterPro" id="IPR036844">
    <property type="entry name" value="Hint_dom_sf"/>
</dbReference>
<sequence length="542" mass="59765">MADELEYVITGALLECSEGTVPMPFQATPRNVRLQGLKVGNASDKTPYLNIPSFVICKKLTQMAGGTPVPCVPAPIMWQDTYPVQVNKQEVLIFRSCIRCSSGQGKIEFLTSGQTPVPPEVTQQLEEMQKESEEVLKEAEAEKNSVGEAGLVEGMIPVWGSGRDMVHSMQTGDTFGAVLNAGFLVWDVASIAAGVVSFGTATVAMQGAKAGAKGLIKAGAKVAAKGAARKLASMLAKSAAMKKGLLKGLTKLASTRVCMLACFPAGTSVAVEEGYRNIEELQLGDRVWSRDEFTGQLALQPITHTSERETDHLIHLRMGGERVQTTAEHPFFTHQGWQKAGTLVIGQEVMRSDGQWVAITQADHRTEFDQPQLVYNIEVAHAHTYFIGKWMWWVHNANVCVSKMVKNASRAAKAKKKQLLSSAPSKVKSKRLEYLGKTPSKSSKTGRDVIKRMEVEKKFRDVNGKREVLGPDGKWYDISKTDMGHLDDAVSWWNREGRQYGPKSKEVRDWMKDPANYELEPSSINRSRGAKLKEKYLPPLKK</sequence>
<feature type="domain" description="Hint" evidence="2">
    <location>
        <begin position="260"/>
        <end position="353"/>
    </location>
</feature>
<keyword evidence="1" id="KW-0175">Coiled coil</keyword>
<dbReference type="EMBL" id="JAFMYW010000006">
    <property type="protein sequence ID" value="MBO0950799.1"/>
    <property type="molecule type" value="Genomic_DNA"/>
</dbReference>
<accession>A0ABS3JLA7</accession>
<dbReference type="CDD" id="cd00081">
    <property type="entry name" value="Hint"/>
    <property type="match status" value="1"/>
</dbReference>
<evidence type="ECO:0000259" key="2">
    <source>
        <dbReference type="SMART" id="SM00306"/>
    </source>
</evidence>
<reference evidence="3 4" key="1">
    <citation type="submission" date="2021-03" db="EMBL/GenBank/DDBJ databases">
        <title>Fibrella sp. HMF5405 genome sequencing and assembly.</title>
        <authorList>
            <person name="Kang H."/>
            <person name="Kim H."/>
            <person name="Bae S."/>
            <person name="Joh K."/>
        </authorList>
    </citation>
    <scope>NUCLEOTIDE SEQUENCE [LARGE SCALE GENOMIC DNA]</scope>
    <source>
        <strain evidence="3 4">HMF5405</strain>
    </source>
</reference>
<dbReference type="InterPro" id="IPR006141">
    <property type="entry name" value="Intein_N"/>
</dbReference>
<evidence type="ECO:0000313" key="4">
    <source>
        <dbReference type="Proteomes" id="UP000664628"/>
    </source>
</evidence>